<keyword evidence="1" id="KW-0238">DNA-binding</keyword>
<dbReference type="PANTHER" id="PTHR34605">
    <property type="entry name" value="PHAGE_INTEGRASE DOMAIN-CONTAINING PROTEIN"/>
    <property type="match status" value="1"/>
</dbReference>
<keyword evidence="3" id="KW-1133">Transmembrane helix</keyword>
<dbReference type="Gene3D" id="1.10.443.10">
    <property type="entry name" value="Intergrase catalytic core"/>
    <property type="match status" value="1"/>
</dbReference>
<keyword evidence="2" id="KW-0233">DNA recombination</keyword>
<dbReference type="Proteomes" id="UP001209878">
    <property type="component" value="Unassembled WGS sequence"/>
</dbReference>
<evidence type="ECO:0000313" key="4">
    <source>
        <dbReference type="EMBL" id="KAK2193310.1"/>
    </source>
</evidence>
<feature type="transmembrane region" description="Helical" evidence="3">
    <location>
        <begin position="40"/>
        <end position="60"/>
    </location>
</feature>
<dbReference type="InterPro" id="IPR013762">
    <property type="entry name" value="Integrase-like_cat_sf"/>
</dbReference>
<dbReference type="InterPro" id="IPR010998">
    <property type="entry name" value="Integrase_recombinase_N"/>
</dbReference>
<organism evidence="4 5">
    <name type="scientific">Ridgeia piscesae</name>
    <name type="common">Tubeworm</name>
    <dbReference type="NCBI Taxonomy" id="27915"/>
    <lineage>
        <taxon>Eukaryota</taxon>
        <taxon>Metazoa</taxon>
        <taxon>Spiralia</taxon>
        <taxon>Lophotrochozoa</taxon>
        <taxon>Annelida</taxon>
        <taxon>Polychaeta</taxon>
        <taxon>Sedentaria</taxon>
        <taxon>Canalipalpata</taxon>
        <taxon>Sabellida</taxon>
        <taxon>Siboglinidae</taxon>
        <taxon>Ridgeia</taxon>
    </lineage>
</organism>
<comment type="caution">
    <text evidence="4">The sequence shown here is derived from an EMBL/GenBank/DDBJ whole genome shotgun (WGS) entry which is preliminary data.</text>
</comment>
<dbReference type="GO" id="GO:0006310">
    <property type="term" value="P:DNA recombination"/>
    <property type="evidence" value="ECO:0007669"/>
    <property type="project" value="UniProtKB-KW"/>
</dbReference>
<dbReference type="InterPro" id="IPR011010">
    <property type="entry name" value="DNA_brk_join_enz"/>
</dbReference>
<reference evidence="4" key="1">
    <citation type="journal article" date="2023" name="Mol. Biol. Evol.">
        <title>Third-Generation Sequencing Reveals the Adaptive Role of the Epigenome in Three Deep-Sea Polychaetes.</title>
        <authorList>
            <person name="Perez M."/>
            <person name="Aroh O."/>
            <person name="Sun Y."/>
            <person name="Lan Y."/>
            <person name="Juniper S.K."/>
            <person name="Young C.R."/>
            <person name="Angers B."/>
            <person name="Qian P.Y."/>
        </authorList>
    </citation>
    <scope>NUCLEOTIDE SEQUENCE</scope>
    <source>
        <strain evidence="4">R07B-5</strain>
    </source>
</reference>
<protein>
    <submittedName>
        <fullName evidence="4">Uncharacterized protein</fullName>
    </submittedName>
</protein>
<accession>A0AAD9PEI1</accession>
<dbReference type="GO" id="GO:0015074">
    <property type="term" value="P:DNA integration"/>
    <property type="evidence" value="ECO:0007669"/>
    <property type="project" value="InterPro"/>
</dbReference>
<dbReference type="SUPFAM" id="SSF47823">
    <property type="entry name" value="lambda integrase-like, N-terminal domain"/>
    <property type="match status" value="1"/>
</dbReference>
<dbReference type="PANTHER" id="PTHR34605:SF3">
    <property type="entry name" value="P CELL-TYPE AGGLUTINATION PROTEIN MAP4-LIKE-RELATED"/>
    <property type="match status" value="1"/>
</dbReference>
<dbReference type="EMBL" id="JAODUO010000014">
    <property type="protein sequence ID" value="KAK2193310.1"/>
    <property type="molecule type" value="Genomic_DNA"/>
</dbReference>
<gene>
    <name evidence="4" type="ORF">NP493_15g00045</name>
</gene>
<feature type="transmembrane region" description="Helical" evidence="3">
    <location>
        <begin position="231"/>
        <end position="255"/>
    </location>
</feature>
<name>A0AAD9PEI1_RIDPI</name>
<dbReference type="SUPFAM" id="SSF56349">
    <property type="entry name" value="DNA breaking-rejoining enzymes"/>
    <property type="match status" value="1"/>
</dbReference>
<dbReference type="AlphaFoldDB" id="A0AAD9PEI1"/>
<keyword evidence="3" id="KW-0812">Transmembrane</keyword>
<evidence type="ECO:0000313" key="5">
    <source>
        <dbReference type="Proteomes" id="UP001209878"/>
    </source>
</evidence>
<sequence>MLVSAFQCLLLPGLIGFHIYTWGIVNIHLELLGGQTVCRLFHLCYVLSNAYISLCSMAPVRQSARQKARGRPVQATDPSSVDPARRLATAAATGVAHRRHLANSQVRQDTTASLRKDLDEIRDLLRSVLPGAASATPVPVAGPSEPPLPPLDMPGAGSVAPPWPTTVDIEPPMASSADQRLPGTGSMGQQTSYSATVPHISGGLRDTVGMLLQASLAPSSRLQYERAWYKLVGFLHSLGLVPVLPVPIYIMMFFIAHLHNAGLAPASIISYVSAISYFHKINGFQDPAKSFIISRLLIGAQNLRTVSDVRLPITLPILTKLVTAVPTVITSRYKQVMLRAMMVLAFKAYLRVGEMVPGSPRTGQNCLQRQDISLNGDLISVSFRHFKHSRKHGSQSLQIPGGVIPASLISPASCVRDFLHARGTVQGPLFAYVDGTPMLRREFDFLLKHLLEFCGLSSQVFKGHSFRIGAATSAALRGESDAQIRAAGRWSSDAFRKYIRVA</sequence>
<dbReference type="Gene3D" id="1.10.150.130">
    <property type="match status" value="1"/>
</dbReference>
<keyword evidence="5" id="KW-1185">Reference proteome</keyword>
<dbReference type="InterPro" id="IPR052925">
    <property type="entry name" value="Phage_Integrase-like_Recomb"/>
</dbReference>
<dbReference type="GO" id="GO:0003677">
    <property type="term" value="F:DNA binding"/>
    <property type="evidence" value="ECO:0007669"/>
    <property type="project" value="UniProtKB-KW"/>
</dbReference>
<proteinExistence type="predicted"/>
<evidence type="ECO:0000256" key="3">
    <source>
        <dbReference type="SAM" id="Phobius"/>
    </source>
</evidence>
<keyword evidence="3" id="KW-0472">Membrane</keyword>
<evidence type="ECO:0000256" key="2">
    <source>
        <dbReference type="ARBA" id="ARBA00023172"/>
    </source>
</evidence>
<evidence type="ECO:0000256" key="1">
    <source>
        <dbReference type="ARBA" id="ARBA00023125"/>
    </source>
</evidence>